<feature type="region of interest" description="Disordered" evidence="1">
    <location>
        <begin position="235"/>
        <end position="256"/>
    </location>
</feature>
<evidence type="ECO:0000313" key="3">
    <source>
        <dbReference type="Proteomes" id="UP000815677"/>
    </source>
</evidence>
<gene>
    <name evidence="2" type="ORF">MCHLO_05063</name>
</gene>
<proteinExistence type="predicted"/>
<feature type="non-terminal residue" evidence="2">
    <location>
        <position position="1"/>
    </location>
</feature>
<dbReference type="EMBL" id="DF843797">
    <property type="protein sequence ID" value="GAT47608.1"/>
    <property type="molecule type" value="Genomic_DNA"/>
</dbReference>
<reference evidence="2" key="1">
    <citation type="submission" date="2014-09" db="EMBL/GenBank/DDBJ databases">
        <title>Genome sequence of the luminous mushroom Mycena chlorophos for searching fungal bioluminescence genes.</title>
        <authorList>
            <person name="Tanaka Y."/>
            <person name="Kasuga D."/>
            <person name="Oba Y."/>
            <person name="Hase S."/>
            <person name="Sato K."/>
            <person name="Oba Y."/>
            <person name="Sakakibara Y."/>
        </authorList>
    </citation>
    <scope>NUCLEOTIDE SEQUENCE</scope>
</reference>
<keyword evidence="3" id="KW-1185">Reference proteome</keyword>
<dbReference type="Proteomes" id="UP000815677">
    <property type="component" value="Unassembled WGS sequence"/>
</dbReference>
<evidence type="ECO:0000256" key="1">
    <source>
        <dbReference type="SAM" id="MobiDB-lite"/>
    </source>
</evidence>
<protein>
    <submittedName>
        <fullName evidence="2">Uncharacterized protein</fullName>
    </submittedName>
</protein>
<accession>A0ABQ0L926</accession>
<evidence type="ECO:0000313" key="2">
    <source>
        <dbReference type="EMBL" id="GAT47608.1"/>
    </source>
</evidence>
<name>A0ABQ0L926_MYCCL</name>
<organism evidence="2 3">
    <name type="scientific">Mycena chlorophos</name>
    <name type="common">Agaric fungus</name>
    <name type="synonym">Agaricus chlorophos</name>
    <dbReference type="NCBI Taxonomy" id="658473"/>
    <lineage>
        <taxon>Eukaryota</taxon>
        <taxon>Fungi</taxon>
        <taxon>Dikarya</taxon>
        <taxon>Basidiomycota</taxon>
        <taxon>Agaricomycotina</taxon>
        <taxon>Agaricomycetes</taxon>
        <taxon>Agaricomycetidae</taxon>
        <taxon>Agaricales</taxon>
        <taxon>Marasmiineae</taxon>
        <taxon>Mycenaceae</taxon>
        <taxon>Mycena</taxon>
    </lineage>
</organism>
<sequence>RHRWGPGAAAGKRRGHALERNLHASLCPAALGPRKAFTLVPGTQVRRLCTQSPSRPGLRRSCMRPSASVAPDCGSGCIERVPIPNASSSSGSKGKRCETDVGKRRNLGWNGLGGPISEQAETTTYCTPLSHINVPPNLCSHDGFFLLHARFTLRYTPRWTPHSFLAARDVLGMRAEVASRLGATSTSPRGAHDDNEVDGAKTSAVVTVPLPLPTTATRSPFPHRPSLALPTTSTTLVSHRRVGLPTGPRKAADPGMGLSSNPYLTASYFGLVLDHARHSGLRPDSDAGYALADNDLTTGNLILRAPGALPSQYTTTASNVPCSTS</sequence>